<keyword evidence="2" id="KW-0812">Transmembrane</keyword>
<reference evidence="3" key="1">
    <citation type="journal article" date="2016" name="Front. Microbiol.">
        <title>Genome Sequence of the Piezophilic, Mesophilic Sulfate-Reducing Bacterium Desulfovibrio indicus J2T.</title>
        <authorList>
            <person name="Cao J."/>
            <person name="Maignien L."/>
            <person name="Shao Z."/>
            <person name="Alain K."/>
            <person name="Jebbar M."/>
        </authorList>
    </citation>
    <scope>NUCLEOTIDE SEQUENCE</scope>
    <source>
        <strain evidence="3">DSM 21893</strain>
    </source>
</reference>
<comment type="caution">
    <text evidence="3">The sequence shown here is derived from an EMBL/GenBank/DDBJ whole genome shotgun (WGS) entry which is preliminary data.</text>
</comment>
<dbReference type="AlphaFoldDB" id="A0AAV4Z1V4"/>
<evidence type="ECO:0000313" key="4">
    <source>
        <dbReference type="Proteomes" id="UP001055307"/>
    </source>
</evidence>
<protein>
    <submittedName>
        <fullName evidence="3">Uncharacterized protein</fullName>
    </submittedName>
</protein>
<accession>A0AAV4Z1V4</accession>
<dbReference type="RefSeq" id="WP_373321242.1">
    <property type="nucleotide sequence ID" value="NZ_BPQF01000003.1"/>
</dbReference>
<proteinExistence type="predicted"/>
<keyword evidence="2" id="KW-1133">Transmembrane helix</keyword>
<keyword evidence="4" id="KW-1185">Reference proteome</keyword>
<gene>
    <name evidence="3" type="ORF">OICFNHDK_0500</name>
</gene>
<reference evidence="3" key="2">
    <citation type="submission" date="2021-08" db="EMBL/GenBank/DDBJ databases">
        <authorList>
            <person name="Tani A."/>
            <person name="Ola A."/>
            <person name="Ogura Y."/>
            <person name="Katsura K."/>
            <person name="Hayashi T."/>
        </authorList>
    </citation>
    <scope>NUCLEOTIDE SEQUENCE</scope>
    <source>
        <strain evidence="3">DSM 21893</strain>
    </source>
</reference>
<dbReference type="EMBL" id="BPQF01000003">
    <property type="protein sequence ID" value="GJD38060.1"/>
    <property type="molecule type" value="Genomic_DNA"/>
</dbReference>
<feature type="region of interest" description="Disordered" evidence="1">
    <location>
        <begin position="1"/>
        <end position="25"/>
    </location>
</feature>
<dbReference type="Proteomes" id="UP001055307">
    <property type="component" value="Unassembled WGS sequence"/>
</dbReference>
<evidence type="ECO:0000256" key="1">
    <source>
        <dbReference type="SAM" id="MobiDB-lite"/>
    </source>
</evidence>
<keyword evidence="2" id="KW-0472">Membrane</keyword>
<evidence type="ECO:0000313" key="3">
    <source>
        <dbReference type="EMBL" id="GJD38060.1"/>
    </source>
</evidence>
<name>A0AAV4Z1V4_9HYPH</name>
<evidence type="ECO:0000256" key="2">
    <source>
        <dbReference type="SAM" id="Phobius"/>
    </source>
</evidence>
<organism evidence="3 4">
    <name type="scientific">Methylobacterium bullatum</name>
    <dbReference type="NCBI Taxonomy" id="570505"/>
    <lineage>
        <taxon>Bacteria</taxon>
        <taxon>Pseudomonadati</taxon>
        <taxon>Pseudomonadota</taxon>
        <taxon>Alphaproteobacteria</taxon>
        <taxon>Hyphomicrobiales</taxon>
        <taxon>Methylobacteriaceae</taxon>
        <taxon>Methylobacterium</taxon>
    </lineage>
</organism>
<feature type="transmembrane region" description="Helical" evidence="2">
    <location>
        <begin position="30"/>
        <end position="50"/>
    </location>
</feature>
<sequence>MNMHVAPWTDAADGQVAPASTSPDPLAESLRMMGLAVIGSATVVCLMWLAS</sequence>